<keyword evidence="2" id="KW-1185">Reference proteome</keyword>
<organism evidence="1 2">
    <name type="scientific">Coprinellus micaceus</name>
    <name type="common">Glistening ink-cap mushroom</name>
    <name type="synonym">Coprinus micaceus</name>
    <dbReference type="NCBI Taxonomy" id="71717"/>
    <lineage>
        <taxon>Eukaryota</taxon>
        <taxon>Fungi</taxon>
        <taxon>Dikarya</taxon>
        <taxon>Basidiomycota</taxon>
        <taxon>Agaricomycotina</taxon>
        <taxon>Agaricomycetes</taxon>
        <taxon>Agaricomycetidae</taxon>
        <taxon>Agaricales</taxon>
        <taxon>Agaricineae</taxon>
        <taxon>Psathyrellaceae</taxon>
        <taxon>Coprinellus</taxon>
    </lineage>
</organism>
<sequence>MSFATSTVPFNACYAVKCSSCGKTTWAGCGQHAEAVMKDVKDEDRCACQEKAENE</sequence>
<protein>
    <submittedName>
        <fullName evidence="1">Uncharacterized protein</fullName>
    </submittedName>
</protein>
<accession>A0A4Y7TK88</accession>
<dbReference type="AlphaFoldDB" id="A0A4Y7TK88"/>
<gene>
    <name evidence="1" type="ORF">FA13DRAFT_1789028</name>
</gene>
<dbReference type="OrthoDB" id="88410at2759"/>
<dbReference type="EMBL" id="QPFP01000009">
    <property type="protein sequence ID" value="TEB34617.1"/>
    <property type="molecule type" value="Genomic_DNA"/>
</dbReference>
<evidence type="ECO:0000313" key="2">
    <source>
        <dbReference type="Proteomes" id="UP000298030"/>
    </source>
</evidence>
<dbReference type="PANTHER" id="PTHR34724:SF2">
    <property type="entry name" value="OS12G0596101 PROTEIN"/>
    <property type="match status" value="1"/>
</dbReference>
<dbReference type="STRING" id="71717.A0A4Y7TK88"/>
<comment type="caution">
    <text evidence="1">The sequence shown here is derived from an EMBL/GenBank/DDBJ whole genome shotgun (WGS) entry which is preliminary data.</text>
</comment>
<name>A0A4Y7TK88_COPMI</name>
<evidence type="ECO:0000313" key="1">
    <source>
        <dbReference type="EMBL" id="TEB34617.1"/>
    </source>
</evidence>
<reference evidence="1 2" key="1">
    <citation type="journal article" date="2019" name="Nat. Ecol. Evol.">
        <title>Megaphylogeny resolves global patterns of mushroom evolution.</title>
        <authorList>
            <person name="Varga T."/>
            <person name="Krizsan K."/>
            <person name="Foldi C."/>
            <person name="Dima B."/>
            <person name="Sanchez-Garcia M."/>
            <person name="Sanchez-Ramirez S."/>
            <person name="Szollosi G.J."/>
            <person name="Szarkandi J.G."/>
            <person name="Papp V."/>
            <person name="Albert L."/>
            <person name="Andreopoulos W."/>
            <person name="Angelini C."/>
            <person name="Antonin V."/>
            <person name="Barry K.W."/>
            <person name="Bougher N.L."/>
            <person name="Buchanan P."/>
            <person name="Buyck B."/>
            <person name="Bense V."/>
            <person name="Catcheside P."/>
            <person name="Chovatia M."/>
            <person name="Cooper J."/>
            <person name="Damon W."/>
            <person name="Desjardin D."/>
            <person name="Finy P."/>
            <person name="Geml J."/>
            <person name="Haridas S."/>
            <person name="Hughes K."/>
            <person name="Justo A."/>
            <person name="Karasinski D."/>
            <person name="Kautmanova I."/>
            <person name="Kiss B."/>
            <person name="Kocsube S."/>
            <person name="Kotiranta H."/>
            <person name="LaButti K.M."/>
            <person name="Lechner B.E."/>
            <person name="Liimatainen K."/>
            <person name="Lipzen A."/>
            <person name="Lukacs Z."/>
            <person name="Mihaltcheva S."/>
            <person name="Morgado L.N."/>
            <person name="Niskanen T."/>
            <person name="Noordeloos M.E."/>
            <person name="Ohm R.A."/>
            <person name="Ortiz-Santana B."/>
            <person name="Ovrebo C."/>
            <person name="Racz N."/>
            <person name="Riley R."/>
            <person name="Savchenko A."/>
            <person name="Shiryaev A."/>
            <person name="Soop K."/>
            <person name="Spirin V."/>
            <person name="Szebenyi C."/>
            <person name="Tomsovsky M."/>
            <person name="Tulloss R.E."/>
            <person name="Uehling J."/>
            <person name="Grigoriev I.V."/>
            <person name="Vagvolgyi C."/>
            <person name="Papp T."/>
            <person name="Martin F.M."/>
            <person name="Miettinen O."/>
            <person name="Hibbett D.S."/>
            <person name="Nagy L.G."/>
        </authorList>
    </citation>
    <scope>NUCLEOTIDE SEQUENCE [LARGE SCALE GENOMIC DNA]</scope>
    <source>
        <strain evidence="1 2">FP101781</strain>
    </source>
</reference>
<proteinExistence type="predicted"/>
<dbReference type="PANTHER" id="PTHR34724">
    <property type="entry name" value="OS12G0596101 PROTEIN"/>
    <property type="match status" value="1"/>
</dbReference>
<dbReference type="Proteomes" id="UP000298030">
    <property type="component" value="Unassembled WGS sequence"/>
</dbReference>